<keyword evidence="1" id="KW-0732">Signal</keyword>
<accession>A0A8X6GNF5</accession>
<dbReference type="AlphaFoldDB" id="A0A8X6GNF5"/>
<sequence length="103" mass="11111">MQQAFGNGFSALVGLFFVDSLVLHVHFPACATSALAVRQVAMKRIPGSIWSMTSQSLPPLPDRHSSGLVQTANPYFSSWIPETPDIPPDLSLNTPNSPIISFS</sequence>
<gene>
    <name evidence="2" type="ORF">TNCT_177941</name>
</gene>
<keyword evidence="3" id="KW-1185">Reference proteome</keyword>
<evidence type="ECO:0000313" key="2">
    <source>
        <dbReference type="EMBL" id="GFQ86173.1"/>
    </source>
</evidence>
<reference evidence="2" key="1">
    <citation type="submission" date="2020-07" db="EMBL/GenBank/DDBJ databases">
        <title>Multicomponent nature underlies the extraordinary mechanical properties of spider dragline silk.</title>
        <authorList>
            <person name="Kono N."/>
            <person name="Nakamura H."/>
            <person name="Mori M."/>
            <person name="Yoshida Y."/>
            <person name="Ohtoshi R."/>
            <person name="Malay A.D."/>
            <person name="Moran D.A.P."/>
            <person name="Tomita M."/>
            <person name="Numata K."/>
            <person name="Arakawa K."/>
        </authorList>
    </citation>
    <scope>NUCLEOTIDE SEQUENCE</scope>
</reference>
<comment type="caution">
    <text evidence="2">The sequence shown here is derived from an EMBL/GenBank/DDBJ whole genome shotgun (WGS) entry which is preliminary data.</text>
</comment>
<proteinExistence type="predicted"/>
<dbReference type="Proteomes" id="UP000887116">
    <property type="component" value="Unassembled WGS sequence"/>
</dbReference>
<feature type="chain" id="PRO_5036454970" evidence="1">
    <location>
        <begin position="25"/>
        <end position="103"/>
    </location>
</feature>
<protein>
    <submittedName>
        <fullName evidence="2">Uncharacterized protein</fullName>
    </submittedName>
</protein>
<name>A0A8X6GNF5_TRICU</name>
<organism evidence="2 3">
    <name type="scientific">Trichonephila clavata</name>
    <name type="common">Joro spider</name>
    <name type="synonym">Nephila clavata</name>
    <dbReference type="NCBI Taxonomy" id="2740835"/>
    <lineage>
        <taxon>Eukaryota</taxon>
        <taxon>Metazoa</taxon>
        <taxon>Ecdysozoa</taxon>
        <taxon>Arthropoda</taxon>
        <taxon>Chelicerata</taxon>
        <taxon>Arachnida</taxon>
        <taxon>Araneae</taxon>
        <taxon>Araneomorphae</taxon>
        <taxon>Entelegynae</taxon>
        <taxon>Araneoidea</taxon>
        <taxon>Nephilidae</taxon>
        <taxon>Trichonephila</taxon>
    </lineage>
</organism>
<feature type="signal peptide" evidence="1">
    <location>
        <begin position="1"/>
        <end position="24"/>
    </location>
</feature>
<evidence type="ECO:0000313" key="3">
    <source>
        <dbReference type="Proteomes" id="UP000887116"/>
    </source>
</evidence>
<evidence type="ECO:0000256" key="1">
    <source>
        <dbReference type="SAM" id="SignalP"/>
    </source>
</evidence>
<dbReference type="EMBL" id="BMAO01013083">
    <property type="protein sequence ID" value="GFQ86173.1"/>
    <property type="molecule type" value="Genomic_DNA"/>
</dbReference>